<keyword evidence="2" id="KW-0732">Signal</keyword>
<evidence type="ECO:0000313" key="3">
    <source>
        <dbReference type="EMBL" id="SMX25969.1"/>
    </source>
</evidence>
<dbReference type="InterPro" id="IPR011049">
    <property type="entry name" value="Serralysin-like_metalloprot_C"/>
</dbReference>
<reference evidence="4" key="1">
    <citation type="submission" date="2017-05" db="EMBL/GenBank/DDBJ databases">
        <authorList>
            <person name="Rodrigo-Torres L."/>
            <person name="Arahal R. D."/>
            <person name="Lucena T."/>
        </authorList>
    </citation>
    <scope>NUCLEOTIDE SEQUENCE [LARGE SCALE GENOMIC DNA]</scope>
    <source>
        <strain evidence="4">CECT 8649</strain>
    </source>
</reference>
<dbReference type="AlphaFoldDB" id="A0A238J5T8"/>
<proteinExistence type="predicted"/>
<feature type="region of interest" description="Disordered" evidence="1">
    <location>
        <begin position="20"/>
        <end position="49"/>
    </location>
</feature>
<dbReference type="OrthoDB" id="9342475at2"/>
<evidence type="ECO:0000256" key="2">
    <source>
        <dbReference type="SAM" id="SignalP"/>
    </source>
</evidence>
<feature type="chain" id="PRO_5012782640" description="Hemolysin-type calcium-binding repeat-containing protein" evidence="2">
    <location>
        <begin position="20"/>
        <end position="1235"/>
    </location>
</feature>
<feature type="signal peptide" evidence="2">
    <location>
        <begin position="1"/>
        <end position="19"/>
    </location>
</feature>
<evidence type="ECO:0008006" key="5">
    <source>
        <dbReference type="Google" id="ProtNLM"/>
    </source>
</evidence>
<evidence type="ECO:0000256" key="1">
    <source>
        <dbReference type="SAM" id="MobiDB-lite"/>
    </source>
</evidence>
<dbReference type="Gene3D" id="2.160.20.160">
    <property type="match status" value="3"/>
</dbReference>
<dbReference type="SUPFAM" id="SSF51120">
    <property type="entry name" value="beta-Roll"/>
    <property type="match status" value="3"/>
</dbReference>
<dbReference type="RefSeq" id="WP_099241488.1">
    <property type="nucleotide sequence ID" value="NZ_FXXP01000001.1"/>
</dbReference>
<dbReference type="Proteomes" id="UP000225972">
    <property type="component" value="Unassembled WGS sequence"/>
</dbReference>
<gene>
    <name evidence="3" type="ORF">TRP8649_00041</name>
</gene>
<dbReference type="PRINTS" id="PR00313">
    <property type="entry name" value="CABNDNGRPT"/>
</dbReference>
<dbReference type="EMBL" id="FXXP01000001">
    <property type="protein sequence ID" value="SMX25969.1"/>
    <property type="molecule type" value="Genomic_DNA"/>
</dbReference>
<evidence type="ECO:0000313" key="4">
    <source>
        <dbReference type="Proteomes" id="UP000225972"/>
    </source>
</evidence>
<sequence length="1235" mass="128327">MYLALLGLAAMGLLGTLFAGSSDGGEDSETPETESPLTPETPEDPETEQPEVVVTELQNGALRIEQVEGAPADLVTIVSETENAPGGQGSSREHEYHATVYMVSEGFDIDASLADFSAVAGDYDDFEQYLRVNGAEPVANIDLGSVGYDNSSYPGSGAYDPDYWDNRTPVPDFETDLSNTFVFQNLNGSLAEFDPSEGMPYGLPEIGTDGDDLIEVTPTPSTDGWLGLFTDGLDGNDTITLAPDASGRLGEVEGGNGDDLIHSLSAHHIDGEAGDDTIDVGPSGYVYGGEGNDVIRLDNSEDFEGDHDVFGEAGDDYLVGVLNASVSGGEGADTLTAVHGDTYEFGDGVYLTGGSGADTFQITTMDDSVGGTADNPERLASISDFDPAEDVLVLSSNLPGPVTPTYSDGTLLLELGDGSFASVYLGVENFDVTTITYADVEGEVATAFAATQAPDLGATLVHNEDGTVSIELGEDDNGSIQVFWISEESDTYGGHPGSSGESEHSVMVFYVPEGVEIPDRFYDLPEDELELIREHGISGLASVFDLTLLDSWYMGTTGSNDEGFFDDGLMPREWNNLTAPPQFISDEPLVYRHYFDGSSGIQTIPDEASYLRNFPVYGSEEGDEIVSDSSHIDAEGGDDTIVADGAGYILGGDGNDLIVAEETGAIGGGFGNDTIIAEDAFGVWGGQGNDAILTEAGENNDGLAIGGHGDDYVVVIGNEDAYGDSGNDTVTAVHRMGEGVPVLEGGSGFDTFQVAAPDLTTGDTVDAPLQLARLADFDPAEDVLVLSSNLPGPVTPTYSDGTLMLELGDGSFASVYLGVENFDVSTITYADIEGEIDATFGSETDPVPGVSVSENAQGVVNVEFGDEATGSVLAVLSSVEFIPGNAASASGDEYELILFHVPEGTVIPEDISGLATSDPNAPFPFEIDALAETYGLTELGSWDLGEAGSNYGPYDDYGDMPVITNSLQMPPEITTNAELEFREYAFDSLNFNVISDLQDFTDRLPVLGSDEGESTGVVGATFFDGMGGDDTVNAIDVRTVLGGEGDDDLTTSLTGPVGGGAGNDTIDSEYALGVWGGEGDDVIRLDTTGWRALGHANGEAGDDFVVVIGEDTATGGEGNDTLSAIYSEPAGSGTGLNGGEGADVFQVAAPGLTSGGTADDPVEIAQVEDFDPAEDVLVLSSNLPGPVTPTYSDGTLLLELGDGSFASVELGVDSFDVSAIVFADVEAGVEAAFAS</sequence>
<protein>
    <recommendedName>
        <fullName evidence="5">Hemolysin-type calcium-binding repeat-containing protein</fullName>
    </recommendedName>
</protein>
<organism evidence="3 4">
    <name type="scientific">Pelagimonas phthalicica</name>
    <dbReference type="NCBI Taxonomy" id="1037362"/>
    <lineage>
        <taxon>Bacteria</taxon>
        <taxon>Pseudomonadati</taxon>
        <taxon>Pseudomonadota</taxon>
        <taxon>Alphaproteobacteria</taxon>
        <taxon>Rhodobacterales</taxon>
        <taxon>Roseobacteraceae</taxon>
        <taxon>Pelagimonas</taxon>
    </lineage>
</organism>
<keyword evidence="4" id="KW-1185">Reference proteome</keyword>
<accession>A0A238J5T8</accession>
<name>A0A238J5T8_9RHOB</name>